<keyword evidence="1" id="KW-0732">Signal</keyword>
<dbReference type="SUPFAM" id="SSF69318">
    <property type="entry name" value="Integrin alpha N-terminal domain"/>
    <property type="match status" value="1"/>
</dbReference>
<feature type="signal peptide" evidence="1">
    <location>
        <begin position="1"/>
        <end position="24"/>
    </location>
</feature>
<dbReference type="HOGENOM" id="CLU_1957465_0_0_10"/>
<sequence length="128" mass="14383">MKNATFKTVLTCCAALALCQAAEAQRVTFEQNRDFRDQVGWPVHRGCPIVADFDNDGFMDVYYGGTSCENGWACRGVLARSNGDGAFSANLEAIFDYETTYEKVYSLIRYGTKTVRMSCRIPYWTARS</sequence>
<feature type="chain" id="PRO_5003306246" evidence="1">
    <location>
        <begin position="25"/>
        <end position="128"/>
    </location>
</feature>
<dbReference type="STRING" id="762982.HMPREF9442_01420"/>
<evidence type="ECO:0000313" key="3">
    <source>
        <dbReference type="Proteomes" id="UP000005546"/>
    </source>
</evidence>
<protein>
    <submittedName>
        <fullName evidence="2">Conserved domain protein</fullName>
    </submittedName>
</protein>
<name>F3QTA3_9BACT</name>
<proteinExistence type="predicted"/>
<evidence type="ECO:0000256" key="1">
    <source>
        <dbReference type="SAM" id="SignalP"/>
    </source>
</evidence>
<dbReference type="Proteomes" id="UP000005546">
    <property type="component" value="Unassembled WGS sequence"/>
</dbReference>
<keyword evidence="3" id="KW-1185">Reference proteome</keyword>
<evidence type="ECO:0000313" key="2">
    <source>
        <dbReference type="EMBL" id="EGG54628.1"/>
    </source>
</evidence>
<dbReference type="RefSeq" id="WP_008626494.1">
    <property type="nucleotide sequence ID" value="NZ_GL883837.1"/>
</dbReference>
<dbReference type="InterPro" id="IPR028994">
    <property type="entry name" value="Integrin_alpha_N"/>
</dbReference>
<accession>F3QTA3</accession>
<reference evidence="2 3" key="1">
    <citation type="submission" date="2011-02" db="EMBL/GenBank/DDBJ databases">
        <authorList>
            <person name="Weinstock G."/>
            <person name="Sodergren E."/>
            <person name="Clifton S."/>
            <person name="Fulton L."/>
            <person name="Fulton B."/>
            <person name="Courtney L."/>
            <person name="Fronick C."/>
            <person name="Harrison M."/>
            <person name="Strong C."/>
            <person name="Farmer C."/>
            <person name="Delahaunty K."/>
            <person name="Markovic C."/>
            <person name="Hall O."/>
            <person name="Minx P."/>
            <person name="Tomlinson C."/>
            <person name="Mitreva M."/>
            <person name="Hou S."/>
            <person name="Chen J."/>
            <person name="Wollam A."/>
            <person name="Pepin K.H."/>
            <person name="Johnson M."/>
            <person name="Bhonagiri V."/>
            <person name="Zhang X."/>
            <person name="Suruliraj S."/>
            <person name="Warren W."/>
            <person name="Chinwalla A."/>
            <person name="Mardis E.R."/>
            <person name="Wilson R.K."/>
        </authorList>
    </citation>
    <scope>NUCLEOTIDE SEQUENCE [LARGE SCALE GENOMIC DNA]</scope>
    <source>
        <strain evidence="2 3">YIT 11841</strain>
    </source>
</reference>
<gene>
    <name evidence="2" type="ORF">HMPREF9442_01420</name>
</gene>
<dbReference type="AlphaFoldDB" id="F3QTA3"/>
<organism evidence="2 3">
    <name type="scientific">Paraprevotella xylaniphila YIT 11841</name>
    <dbReference type="NCBI Taxonomy" id="762982"/>
    <lineage>
        <taxon>Bacteria</taxon>
        <taxon>Pseudomonadati</taxon>
        <taxon>Bacteroidota</taxon>
        <taxon>Bacteroidia</taxon>
        <taxon>Bacteroidales</taxon>
        <taxon>Prevotellaceae</taxon>
        <taxon>Paraprevotella</taxon>
    </lineage>
</organism>
<dbReference type="EMBL" id="AFBR01000036">
    <property type="protein sequence ID" value="EGG54628.1"/>
    <property type="molecule type" value="Genomic_DNA"/>
</dbReference>
<comment type="caution">
    <text evidence="2">The sequence shown here is derived from an EMBL/GenBank/DDBJ whole genome shotgun (WGS) entry which is preliminary data.</text>
</comment>